<dbReference type="Pfam" id="PF10101">
    <property type="entry name" value="DUF2339"/>
    <property type="match status" value="1"/>
</dbReference>
<dbReference type="InterPro" id="IPR014600">
    <property type="entry name" value="UCP035905_mem"/>
</dbReference>
<feature type="transmembrane region" description="Helical" evidence="2">
    <location>
        <begin position="854"/>
        <end position="875"/>
    </location>
</feature>
<feature type="transmembrane region" description="Helical" evidence="2">
    <location>
        <begin position="327"/>
        <end position="345"/>
    </location>
</feature>
<keyword evidence="4" id="KW-1185">Reference proteome</keyword>
<feature type="transmembrane region" description="Helical" evidence="2">
    <location>
        <begin position="821"/>
        <end position="842"/>
    </location>
</feature>
<feature type="transmembrane region" description="Helical" evidence="2">
    <location>
        <begin position="549"/>
        <end position="567"/>
    </location>
</feature>
<organism evidence="3 4">
    <name type="scientific">Arenimonas oryziterrae DSM 21050 = YC6267</name>
    <dbReference type="NCBI Taxonomy" id="1121015"/>
    <lineage>
        <taxon>Bacteria</taxon>
        <taxon>Pseudomonadati</taxon>
        <taxon>Pseudomonadota</taxon>
        <taxon>Gammaproteobacteria</taxon>
        <taxon>Lysobacterales</taxon>
        <taxon>Lysobacteraceae</taxon>
        <taxon>Arenimonas</taxon>
    </lineage>
</organism>
<feature type="transmembrane region" description="Helical" evidence="2">
    <location>
        <begin position="491"/>
        <end position="506"/>
    </location>
</feature>
<feature type="region of interest" description="Disordered" evidence="1">
    <location>
        <begin position="64"/>
        <end position="126"/>
    </location>
</feature>
<feature type="transmembrane region" description="Helical" evidence="2">
    <location>
        <begin position="193"/>
        <end position="213"/>
    </location>
</feature>
<feature type="transmembrane region" description="Helical" evidence="2">
    <location>
        <begin position="383"/>
        <end position="401"/>
    </location>
</feature>
<feature type="transmembrane region" description="Helical" evidence="2">
    <location>
        <begin position="752"/>
        <end position="777"/>
    </location>
</feature>
<feature type="transmembrane region" description="Helical" evidence="2">
    <location>
        <begin position="280"/>
        <end position="298"/>
    </location>
</feature>
<feature type="transmembrane region" description="Helical" evidence="2">
    <location>
        <begin position="688"/>
        <end position="708"/>
    </location>
</feature>
<dbReference type="STRING" id="1121015.GCA_000420545_01084"/>
<dbReference type="EMBL" id="AVCI01000001">
    <property type="protein sequence ID" value="KFN44557.1"/>
    <property type="molecule type" value="Genomic_DNA"/>
</dbReference>
<feature type="transmembrane region" description="Helical" evidence="2">
    <location>
        <begin position="219"/>
        <end position="241"/>
    </location>
</feature>
<comment type="caution">
    <text evidence="3">The sequence shown here is derived from an EMBL/GenBank/DDBJ whole genome shotgun (WGS) entry which is preliminary data.</text>
</comment>
<dbReference type="PANTHER" id="PTHR38434:SF1">
    <property type="entry name" value="BLL2549 PROTEIN"/>
    <property type="match status" value="1"/>
</dbReference>
<feature type="transmembrane region" description="Helical" evidence="2">
    <location>
        <begin position="574"/>
        <end position="594"/>
    </location>
</feature>
<protein>
    <recommendedName>
        <fullName evidence="5">DUF2339 domain-containing protein</fullName>
    </recommendedName>
</protein>
<feature type="compositionally biased region" description="Pro residues" evidence="1">
    <location>
        <begin position="65"/>
        <end position="77"/>
    </location>
</feature>
<feature type="transmembrane region" description="Helical" evidence="2">
    <location>
        <begin position="720"/>
        <end position="740"/>
    </location>
</feature>
<keyword evidence="2" id="KW-0812">Transmembrane</keyword>
<feature type="transmembrane region" description="Helical" evidence="2">
    <location>
        <begin position="906"/>
        <end position="929"/>
    </location>
</feature>
<feature type="compositionally biased region" description="Low complexity" evidence="1">
    <location>
        <begin position="78"/>
        <end position="102"/>
    </location>
</feature>
<accession>A0A091AZ38</accession>
<evidence type="ECO:0008006" key="5">
    <source>
        <dbReference type="Google" id="ProtNLM"/>
    </source>
</evidence>
<feature type="compositionally biased region" description="Pro residues" evidence="1">
    <location>
        <begin position="104"/>
        <end position="124"/>
    </location>
</feature>
<dbReference type="InterPro" id="IPR019286">
    <property type="entry name" value="DUF2339_TM"/>
</dbReference>
<feature type="transmembrane region" description="Helical" evidence="2">
    <location>
        <begin position="882"/>
        <end position="900"/>
    </location>
</feature>
<feature type="transmembrane region" description="Helical" evidence="2">
    <location>
        <begin position="468"/>
        <end position="485"/>
    </location>
</feature>
<proteinExistence type="predicted"/>
<sequence>MNWVLGILGLFIGVILSGTNRWLFGGVVGFLIPYLLWSLVELRRRIDAQDRELQEMHLRLLTPAMPSPAAAPRPATPAPAETPAQTPAAAAAAETPAPVRATGGPPPIPAMPTPRSPSADPLPPGLDEASIAAARARFAERAGSPLSSSATGGAGAMPPPRPQAPPRPRAPAEPGPLEKFAGSIKAWFTEGNVPVKIGVLVLFAGVAAALRYAAAEGYFTFPVAMRFICAGVAGLLALAFGFRERTSRPAFGLSLQGGGIGILLLTVFGAYKMYGLLDPMPAFAMIVVLVGGAAFLSVLQKNMPLAVLGFLGGYLAPVLINSGSNNYIGLFSYYAVLNAAVFAISWKQSWRLLNLMGFAFTFGVGSVWGAKNYRPEMFSTVEPFLILFFVFYVVIGLLYVIRQTEHRRPWVDGTLVFGTPMVAFPLQAVLLKDDRIGLAFSALVVAIVYAGLVFYLRRRRDERLLTEAYGALALGFATLAIPLAFSAGTTATLWALEGAGVAWLGIRQNRTFPWISGLLLQLLAAGSYVISLFANTGDYLSPDNLLLNPSWLGAAILAFSGVLLAFIHDRHRPVRGLSALLFLWGMGWWFLAAITQVDPAEEIVGLWRYFMLYLTATIAIAAALRHLLSWLRLNWFVGVSAIFGLLMGLYAQEEFGAPLNAPAVAMWALYGAVLIAALWGGREQPSRSLALSHILGLWTLALLATLQLEDFSDAQGLAQGWRFVADLAPVGLLTLGLWRAPPWFGWPRAEAFEGYALGWFGLAIPLLLFAFGVGLFLEGSAAPLPYLPLLNPLELGLMALAAMLYGKLLRTKSAFSGMRGAWPFVGFVFVSLAVLRTVHHWHGEPWGPDILDSGFTQTCLTVVWSLLGVGAWILGSRRVDRGLWMGGAVLLGIVLFKLALVDRLYLGNVTGIVSCLVVGLLLVGVGYIAPSPPKIEEGESA</sequence>
<evidence type="ECO:0000256" key="1">
    <source>
        <dbReference type="SAM" id="MobiDB-lite"/>
    </source>
</evidence>
<dbReference type="PATRIC" id="fig|1121015.4.peg.138"/>
<name>A0A091AZ38_9GAMM</name>
<feature type="transmembrane region" description="Helical" evidence="2">
    <location>
        <begin position="305"/>
        <end position="321"/>
    </location>
</feature>
<feature type="compositionally biased region" description="Pro residues" evidence="1">
    <location>
        <begin position="157"/>
        <end position="174"/>
    </location>
</feature>
<dbReference type="RefSeq" id="WP_022968726.1">
    <property type="nucleotide sequence ID" value="NZ_ATVD01000002.1"/>
</dbReference>
<dbReference type="AlphaFoldDB" id="A0A091AZ38"/>
<feature type="transmembrane region" description="Helical" evidence="2">
    <location>
        <begin position="606"/>
        <end position="624"/>
    </location>
</feature>
<feature type="transmembrane region" description="Helical" evidence="2">
    <location>
        <begin position="253"/>
        <end position="274"/>
    </location>
</feature>
<evidence type="ECO:0000256" key="2">
    <source>
        <dbReference type="SAM" id="Phobius"/>
    </source>
</evidence>
<feature type="compositionally biased region" description="Low complexity" evidence="1">
    <location>
        <begin position="142"/>
        <end position="151"/>
    </location>
</feature>
<feature type="transmembrane region" description="Helical" evidence="2">
    <location>
        <begin position="436"/>
        <end position="456"/>
    </location>
</feature>
<dbReference type="eggNOG" id="COG5373">
    <property type="taxonomic scope" value="Bacteria"/>
</dbReference>
<evidence type="ECO:0000313" key="4">
    <source>
        <dbReference type="Proteomes" id="UP000029385"/>
    </source>
</evidence>
<feature type="transmembrane region" description="Helical" evidence="2">
    <location>
        <begin position="352"/>
        <end position="371"/>
    </location>
</feature>
<dbReference type="Proteomes" id="UP000029385">
    <property type="component" value="Unassembled WGS sequence"/>
</dbReference>
<dbReference type="PANTHER" id="PTHR38434">
    <property type="entry name" value="BLL2549 PROTEIN"/>
    <property type="match status" value="1"/>
</dbReference>
<feature type="transmembrane region" description="Helical" evidence="2">
    <location>
        <begin position="789"/>
        <end position="809"/>
    </location>
</feature>
<keyword evidence="2" id="KW-0472">Membrane</keyword>
<dbReference type="PIRSF" id="PIRSF035905">
    <property type="entry name" value="UCP035905_mp"/>
    <property type="match status" value="1"/>
</dbReference>
<dbReference type="OrthoDB" id="207428at2"/>
<gene>
    <name evidence="3" type="ORF">N789_00690</name>
</gene>
<feature type="transmembrane region" description="Helical" evidence="2">
    <location>
        <begin position="518"/>
        <end position="537"/>
    </location>
</feature>
<feature type="region of interest" description="Disordered" evidence="1">
    <location>
        <begin position="142"/>
        <end position="176"/>
    </location>
</feature>
<evidence type="ECO:0000313" key="3">
    <source>
        <dbReference type="EMBL" id="KFN44557.1"/>
    </source>
</evidence>
<feature type="transmembrane region" description="Helical" evidence="2">
    <location>
        <begin position="413"/>
        <end position="430"/>
    </location>
</feature>
<reference evidence="3 4" key="1">
    <citation type="submission" date="2013-09" db="EMBL/GenBank/DDBJ databases">
        <title>Genome sequencing of Arenimonas oryziterrae.</title>
        <authorList>
            <person name="Chen F."/>
            <person name="Wang G."/>
        </authorList>
    </citation>
    <scope>NUCLEOTIDE SEQUENCE [LARGE SCALE GENOMIC DNA]</scope>
    <source>
        <strain evidence="3 4">YC6267</strain>
    </source>
</reference>
<feature type="transmembrane region" description="Helical" evidence="2">
    <location>
        <begin position="663"/>
        <end position="681"/>
    </location>
</feature>
<feature type="transmembrane region" description="Helical" evidence="2">
    <location>
        <begin position="633"/>
        <end position="651"/>
    </location>
</feature>
<feature type="transmembrane region" description="Helical" evidence="2">
    <location>
        <begin position="6"/>
        <end position="36"/>
    </location>
</feature>
<keyword evidence="2" id="KW-1133">Transmembrane helix</keyword>